<accession>A0AAD9UTX6</accession>
<sequence length="74" mass="8141">MVNTDAAGVSYGCFGCSEPVLLKRKITVRLAVTTKRKSCDLVIDKVWRNLCSVGQLRHPELNTTVSFLKANAES</sequence>
<dbReference type="EMBL" id="JARQWQ010000120">
    <property type="protein sequence ID" value="KAK2549826.1"/>
    <property type="molecule type" value="Genomic_DNA"/>
</dbReference>
<proteinExistence type="predicted"/>
<gene>
    <name evidence="1" type="ORF">P5673_029648</name>
</gene>
<reference evidence="1" key="1">
    <citation type="journal article" date="2023" name="G3 (Bethesda)">
        <title>Whole genome assembly and annotation of the endangered Caribbean coral Acropora cervicornis.</title>
        <authorList>
            <person name="Selwyn J.D."/>
            <person name="Vollmer S.V."/>
        </authorList>
    </citation>
    <scope>NUCLEOTIDE SEQUENCE</scope>
    <source>
        <strain evidence="1">K2</strain>
    </source>
</reference>
<evidence type="ECO:0000313" key="1">
    <source>
        <dbReference type="EMBL" id="KAK2549826.1"/>
    </source>
</evidence>
<dbReference type="Proteomes" id="UP001249851">
    <property type="component" value="Unassembled WGS sequence"/>
</dbReference>
<dbReference type="AlphaFoldDB" id="A0AAD9UTX6"/>
<protein>
    <submittedName>
        <fullName evidence="1">Uncharacterized protein</fullName>
    </submittedName>
</protein>
<keyword evidence="2" id="KW-1185">Reference proteome</keyword>
<comment type="caution">
    <text evidence="1">The sequence shown here is derived from an EMBL/GenBank/DDBJ whole genome shotgun (WGS) entry which is preliminary data.</text>
</comment>
<evidence type="ECO:0000313" key="2">
    <source>
        <dbReference type="Proteomes" id="UP001249851"/>
    </source>
</evidence>
<name>A0AAD9UTX6_ACRCE</name>
<organism evidence="1 2">
    <name type="scientific">Acropora cervicornis</name>
    <name type="common">Staghorn coral</name>
    <dbReference type="NCBI Taxonomy" id="6130"/>
    <lineage>
        <taxon>Eukaryota</taxon>
        <taxon>Metazoa</taxon>
        <taxon>Cnidaria</taxon>
        <taxon>Anthozoa</taxon>
        <taxon>Hexacorallia</taxon>
        <taxon>Scleractinia</taxon>
        <taxon>Astrocoeniina</taxon>
        <taxon>Acroporidae</taxon>
        <taxon>Acropora</taxon>
    </lineage>
</organism>
<reference evidence="1" key="2">
    <citation type="journal article" date="2023" name="Science">
        <title>Genomic signatures of disease resistance in endangered staghorn corals.</title>
        <authorList>
            <person name="Vollmer S.V."/>
            <person name="Selwyn J.D."/>
            <person name="Despard B.A."/>
            <person name="Roesel C.L."/>
        </authorList>
    </citation>
    <scope>NUCLEOTIDE SEQUENCE</scope>
    <source>
        <strain evidence="1">K2</strain>
    </source>
</reference>